<evidence type="ECO:0000256" key="3">
    <source>
        <dbReference type="ARBA" id="ARBA00022833"/>
    </source>
</evidence>
<feature type="non-terminal residue" evidence="6">
    <location>
        <position position="309"/>
    </location>
</feature>
<gene>
    <name evidence="6" type="ORF">METBIDRAFT_19783</name>
</gene>
<dbReference type="InterPro" id="IPR001841">
    <property type="entry name" value="Znf_RING"/>
</dbReference>
<dbReference type="EMBL" id="LXTC01000001">
    <property type="protein sequence ID" value="OBA22860.1"/>
    <property type="molecule type" value="Genomic_DNA"/>
</dbReference>
<dbReference type="RefSeq" id="XP_018713341.1">
    <property type="nucleotide sequence ID" value="XM_018854893.1"/>
</dbReference>
<dbReference type="GO" id="GO:0008270">
    <property type="term" value="F:zinc ion binding"/>
    <property type="evidence" value="ECO:0007669"/>
    <property type="project" value="UniProtKB-KW"/>
</dbReference>
<dbReference type="GeneID" id="30027869"/>
<evidence type="ECO:0000259" key="5">
    <source>
        <dbReference type="PROSITE" id="PS50089"/>
    </source>
</evidence>
<dbReference type="Proteomes" id="UP000092555">
    <property type="component" value="Unassembled WGS sequence"/>
</dbReference>
<name>A0A1A0HFU9_9ASCO</name>
<keyword evidence="1" id="KW-0479">Metal-binding</keyword>
<organism evidence="6 7">
    <name type="scientific">Metschnikowia bicuspidata var. bicuspidata NRRL YB-4993</name>
    <dbReference type="NCBI Taxonomy" id="869754"/>
    <lineage>
        <taxon>Eukaryota</taxon>
        <taxon>Fungi</taxon>
        <taxon>Dikarya</taxon>
        <taxon>Ascomycota</taxon>
        <taxon>Saccharomycotina</taxon>
        <taxon>Pichiomycetes</taxon>
        <taxon>Metschnikowiaceae</taxon>
        <taxon>Metschnikowia</taxon>
    </lineage>
</organism>
<proteinExistence type="predicted"/>
<keyword evidence="3" id="KW-0862">Zinc</keyword>
<keyword evidence="7" id="KW-1185">Reference proteome</keyword>
<dbReference type="PANTHER" id="PTHR15710">
    <property type="entry name" value="E3 UBIQUITIN-PROTEIN LIGASE PRAJA"/>
    <property type="match status" value="1"/>
</dbReference>
<evidence type="ECO:0000256" key="4">
    <source>
        <dbReference type="PROSITE-ProRule" id="PRU00175"/>
    </source>
</evidence>
<dbReference type="InterPro" id="IPR013083">
    <property type="entry name" value="Znf_RING/FYVE/PHD"/>
</dbReference>
<evidence type="ECO:0000313" key="6">
    <source>
        <dbReference type="EMBL" id="OBA22860.1"/>
    </source>
</evidence>
<keyword evidence="2 4" id="KW-0863">Zinc-finger</keyword>
<sequence>MFNSTLIETDLDGNLVNNGEMPFWLRDIIERAFSASGIRTNKKVASKDAIASLQNVDLADLSNDSCPICYETYTMEKNKKKKANPEDEVKESLKYGNKLDKIAHKMVQKGVSIPTLEENRVFRDPYLFIPVDSTAHNHLRFPIMKLYTKDRVTHSEMFPALKQDTQSSVDTSNCEHIPVSMPHCGHVFGKPCIIEWLNGHVSCPLCRKEVEALRDTDPLSKKLALIKENCNFVLTLDPDLFVSHIANCLTDIFNPPRKTMNPLVVPLTDTTVPQVWATPLYPLDMVAEYKSNAADPPLILTRKFPLSHF</sequence>
<dbReference type="Pfam" id="PF13639">
    <property type="entry name" value="zf-RING_2"/>
    <property type="match status" value="1"/>
</dbReference>
<reference evidence="6 7" key="1">
    <citation type="submission" date="2016-05" db="EMBL/GenBank/DDBJ databases">
        <title>Comparative genomics of biotechnologically important yeasts.</title>
        <authorList>
            <consortium name="DOE Joint Genome Institute"/>
            <person name="Riley R."/>
            <person name="Haridas S."/>
            <person name="Wolfe K.H."/>
            <person name="Lopes M.R."/>
            <person name="Hittinger C.T."/>
            <person name="Goker M."/>
            <person name="Salamov A."/>
            <person name="Wisecaver J."/>
            <person name="Long T.M."/>
            <person name="Aerts A.L."/>
            <person name="Barry K."/>
            <person name="Choi C."/>
            <person name="Clum A."/>
            <person name="Coughlan A.Y."/>
            <person name="Deshpande S."/>
            <person name="Douglass A.P."/>
            <person name="Hanson S.J."/>
            <person name="Klenk H.-P."/>
            <person name="LaButti K."/>
            <person name="Lapidus A."/>
            <person name="Lindquist E."/>
            <person name="Lipzen A."/>
            <person name="Meier-kolthoff J.P."/>
            <person name="Ohm R.A."/>
            <person name="Otillar R.P."/>
            <person name="Pangilinan J."/>
            <person name="Peng Y."/>
            <person name="Rokas A."/>
            <person name="Rosa C.A."/>
            <person name="Scheuner C."/>
            <person name="Sibirny A.A."/>
            <person name="Slot J.C."/>
            <person name="Stielow J.B."/>
            <person name="Sun H."/>
            <person name="Kurtzman C.P."/>
            <person name="Blackwell M."/>
            <person name="Grigoriev I.V."/>
            <person name="Jeffries T.W."/>
        </authorList>
    </citation>
    <scope>NUCLEOTIDE SEQUENCE [LARGE SCALE GENOMIC DNA]</scope>
    <source>
        <strain evidence="6 7">NRRL YB-4993</strain>
    </source>
</reference>
<comment type="caution">
    <text evidence="6">The sequence shown here is derived from an EMBL/GenBank/DDBJ whole genome shotgun (WGS) entry which is preliminary data.</text>
</comment>
<feature type="domain" description="RING-type" evidence="5">
    <location>
        <begin position="184"/>
        <end position="207"/>
    </location>
</feature>
<evidence type="ECO:0000313" key="7">
    <source>
        <dbReference type="Proteomes" id="UP000092555"/>
    </source>
</evidence>
<accession>A0A1A0HFU9</accession>
<dbReference type="PROSITE" id="PS50089">
    <property type="entry name" value="ZF_RING_2"/>
    <property type="match status" value="1"/>
</dbReference>
<protein>
    <recommendedName>
        <fullName evidence="5">RING-type domain-containing protein</fullName>
    </recommendedName>
</protein>
<dbReference type="STRING" id="869754.A0A1A0HFU9"/>
<dbReference type="OrthoDB" id="8062037at2759"/>
<evidence type="ECO:0000256" key="2">
    <source>
        <dbReference type="ARBA" id="ARBA00022771"/>
    </source>
</evidence>
<dbReference type="AlphaFoldDB" id="A0A1A0HFU9"/>
<dbReference type="Gene3D" id="3.30.40.10">
    <property type="entry name" value="Zinc/RING finger domain, C3HC4 (zinc finger)"/>
    <property type="match status" value="1"/>
</dbReference>
<evidence type="ECO:0000256" key="1">
    <source>
        <dbReference type="ARBA" id="ARBA00022723"/>
    </source>
</evidence>
<dbReference type="SUPFAM" id="SSF57850">
    <property type="entry name" value="RING/U-box"/>
    <property type="match status" value="1"/>
</dbReference>